<dbReference type="GO" id="GO:0016887">
    <property type="term" value="F:ATP hydrolysis activity"/>
    <property type="evidence" value="ECO:0007669"/>
    <property type="project" value="InterPro"/>
</dbReference>
<keyword evidence="3" id="KW-0067">ATP-binding</keyword>
<dbReference type="FunFam" id="3.40.50.300:FF:002065">
    <property type="entry name" value="ABC transporter C family member 13"/>
    <property type="match status" value="1"/>
</dbReference>
<dbReference type="GO" id="GO:0042626">
    <property type="term" value="F:ATPase-coupled transmembrane transporter activity"/>
    <property type="evidence" value="ECO:0007669"/>
    <property type="project" value="TreeGrafter"/>
</dbReference>
<keyword evidence="5" id="KW-1133">Transmembrane helix</keyword>
<keyword evidence="2" id="KW-0547">Nucleotide-binding</keyword>
<evidence type="ECO:0000313" key="7">
    <source>
        <dbReference type="EMBL" id="GJN00724.1"/>
    </source>
</evidence>
<feature type="transmembrane region" description="Helical" evidence="5">
    <location>
        <begin position="46"/>
        <end position="67"/>
    </location>
</feature>
<dbReference type="InterPro" id="IPR003593">
    <property type="entry name" value="AAA+_ATPase"/>
</dbReference>
<gene>
    <name evidence="7" type="primary">ga17925</name>
    <name evidence="7" type="ORF">PR202_ga17925</name>
</gene>
<keyword evidence="5" id="KW-0812">Transmembrane</keyword>
<dbReference type="SMART" id="SM00382">
    <property type="entry name" value="AAA"/>
    <property type="match status" value="1"/>
</dbReference>
<reference evidence="7" key="1">
    <citation type="journal article" date="2018" name="DNA Res.">
        <title>Multiple hybrid de novo genome assembly of finger millet, an orphan allotetraploid crop.</title>
        <authorList>
            <person name="Hatakeyama M."/>
            <person name="Aluri S."/>
            <person name="Balachadran M.T."/>
            <person name="Sivarajan S.R."/>
            <person name="Patrignani A."/>
            <person name="Gruter S."/>
            <person name="Poveda L."/>
            <person name="Shimizu-Inatsugi R."/>
            <person name="Baeten J."/>
            <person name="Francoijs K.J."/>
            <person name="Nataraja K.N."/>
            <person name="Reddy Y.A.N."/>
            <person name="Phadnis S."/>
            <person name="Ravikumar R.L."/>
            <person name="Schlapbach R."/>
            <person name="Sreeman S.M."/>
            <person name="Shimizu K.K."/>
        </authorList>
    </citation>
    <scope>NUCLEOTIDE SEQUENCE</scope>
</reference>
<dbReference type="PANTHER" id="PTHR24223:SF330">
    <property type="entry name" value="ATP-BINDING CASSETTE SUB-FAMILY C MEMBER 10"/>
    <property type="match status" value="1"/>
</dbReference>
<comment type="similarity">
    <text evidence="1">Belongs to the ABC transporter superfamily. ABCC family. Conjugate transporter (TC 3.A.1.208) subfamily.</text>
</comment>
<feature type="domain" description="ABC transporter" evidence="6">
    <location>
        <begin position="342"/>
        <end position="569"/>
    </location>
</feature>
<evidence type="ECO:0000256" key="2">
    <source>
        <dbReference type="ARBA" id="ARBA00022741"/>
    </source>
</evidence>
<dbReference type="Pfam" id="PF00005">
    <property type="entry name" value="ABC_tran"/>
    <property type="match status" value="1"/>
</dbReference>
<dbReference type="InterPro" id="IPR050173">
    <property type="entry name" value="ABC_transporter_C-like"/>
</dbReference>
<organism evidence="7 8">
    <name type="scientific">Eleusine coracana subsp. coracana</name>
    <dbReference type="NCBI Taxonomy" id="191504"/>
    <lineage>
        <taxon>Eukaryota</taxon>
        <taxon>Viridiplantae</taxon>
        <taxon>Streptophyta</taxon>
        <taxon>Embryophyta</taxon>
        <taxon>Tracheophyta</taxon>
        <taxon>Spermatophyta</taxon>
        <taxon>Magnoliopsida</taxon>
        <taxon>Liliopsida</taxon>
        <taxon>Poales</taxon>
        <taxon>Poaceae</taxon>
        <taxon>PACMAD clade</taxon>
        <taxon>Chloridoideae</taxon>
        <taxon>Cynodonteae</taxon>
        <taxon>Eleusininae</taxon>
        <taxon>Eleusine</taxon>
    </lineage>
</organism>
<dbReference type="PROSITE" id="PS50893">
    <property type="entry name" value="ABC_TRANSPORTER_2"/>
    <property type="match status" value="1"/>
</dbReference>
<reference evidence="7" key="2">
    <citation type="submission" date="2021-12" db="EMBL/GenBank/DDBJ databases">
        <title>Resequencing data analysis of finger millet.</title>
        <authorList>
            <person name="Hatakeyama M."/>
            <person name="Aluri S."/>
            <person name="Balachadran M.T."/>
            <person name="Sivarajan S.R."/>
            <person name="Poveda L."/>
            <person name="Shimizu-Inatsugi R."/>
            <person name="Schlapbach R."/>
            <person name="Sreeman S.M."/>
            <person name="Shimizu K.K."/>
        </authorList>
    </citation>
    <scope>NUCLEOTIDE SEQUENCE</scope>
</reference>
<evidence type="ECO:0000256" key="3">
    <source>
        <dbReference type="ARBA" id="ARBA00022840"/>
    </source>
</evidence>
<name>A0AAV5CRM7_ELECO</name>
<sequence length="627" mass="69725">MQVWDGRRFAPCFADLYPWIVGFDSGGSQFVACRLANGRRGSSEKLFVSGVPGFASCLSLLGLTMLIKKKFDGNNVENYELLFQCSQLITWVFVFLVCAVGPWFEILCNPIMCFSWILKILLEIPHFQYKLTLPKTLTSFMEIVSFSTASVFGLFVIVATVVGRSCNERYLVDHNLWELLTFKFVNPMMNIGITRQLDFTDLLDLPAELRAASCYEKLMSSWLAEQQNHHENSSLLRAMFGAYGRPYLRLGLLKCLCLSLAERSRFSEGEIQTLMSIDADRTIVQREHYLYTLALQAVISSRRLSNYLSTPEHCSSELIAPGDLLNCDFERHTEAFHNPETVVLQNVCCSWSSSYVVNPSIILRDISLQLHKGLLVAIVGEVGSGKSTLLNSIIGETCVVSGSISSCGSTSYVPQVPWILSGSLRDNILLGKEFDPMRYEEVIEACALDVDISAMDRGDMSQIGERGANLSGGQRARLALARALYHDSEVYLFDDILSAVDSQVASWILEKAIMAFPMKSKTRIISTHNLQAISAADVVVVMANGLVSWSGTMDSFLATPYSRIYKTDSSSAISSAVSEKDKTAVGLCEFKTDISLDDDSMVAYEEQTDQSEAEARKEGRVELNVYK</sequence>
<dbReference type="SUPFAM" id="SSF52540">
    <property type="entry name" value="P-loop containing nucleoside triphosphate hydrolases"/>
    <property type="match status" value="1"/>
</dbReference>
<evidence type="ECO:0000256" key="4">
    <source>
        <dbReference type="SAM" id="MobiDB-lite"/>
    </source>
</evidence>
<dbReference type="PANTHER" id="PTHR24223">
    <property type="entry name" value="ATP-BINDING CASSETTE SUB-FAMILY C"/>
    <property type="match status" value="1"/>
</dbReference>
<comment type="caution">
    <text evidence="7">The sequence shown here is derived from an EMBL/GenBank/DDBJ whole genome shotgun (WGS) entry which is preliminary data.</text>
</comment>
<dbReference type="GO" id="GO:0005524">
    <property type="term" value="F:ATP binding"/>
    <property type="evidence" value="ECO:0007669"/>
    <property type="project" value="UniProtKB-KW"/>
</dbReference>
<dbReference type="InterPro" id="IPR017871">
    <property type="entry name" value="ABC_transporter-like_CS"/>
</dbReference>
<evidence type="ECO:0000256" key="5">
    <source>
        <dbReference type="SAM" id="Phobius"/>
    </source>
</evidence>
<keyword evidence="5" id="KW-0472">Membrane</keyword>
<dbReference type="CDD" id="cd03250">
    <property type="entry name" value="ABCC_MRP_domain1"/>
    <property type="match status" value="1"/>
</dbReference>
<dbReference type="InterPro" id="IPR027417">
    <property type="entry name" value="P-loop_NTPase"/>
</dbReference>
<dbReference type="Proteomes" id="UP001054889">
    <property type="component" value="Unassembled WGS sequence"/>
</dbReference>
<feature type="transmembrane region" description="Helical" evidence="5">
    <location>
        <begin position="143"/>
        <end position="162"/>
    </location>
</feature>
<keyword evidence="8" id="KW-1185">Reference proteome</keyword>
<feature type="region of interest" description="Disordered" evidence="4">
    <location>
        <begin position="605"/>
        <end position="627"/>
    </location>
</feature>
<proteinExistence type="inferred from homology"/>
<dbReference type="AlphaFoldDB" id="A0AAV5CRM7"/>
<protein>
    <recommendedName>
        <fullName evidence="6">ABC transporter domain-containing protein</fullName>
    </recommendedName>
</protein>
<evidence type="ECO:0000256" key="1">
    <source>
        <dbReference type="ARBA" id="ARBA00009726"/>
    </source>
</evidence>
<dbReference type="InterPro" id="IPR003439">
    <property type="entry name" value="ABC_transporter-like_ATP-bd"/>
</dbReference>
<dbReference type="PROSITE" id="PS00211">
    <property type="entry name" value="ABC_TRANSPORTER_1"/>
    <property type="match status" value="1"/>
</dbReference>
<dbReference type="EMBL" id="BQKI01000008">
    <property type="protein sequence ID" value="GJN00724.1"/>
    <property type="molecule type" value="Genomic_DNA"/>
</dbReference>
<dbReference type="Gene3D" id="3.40.50.300">
    <property type="entry name" value="P-loop containing nucleotide triphosphate hydrolases"/>
    <property type="match status" value="1"/>
</dbReference>
<evidence type="ECO:0000259" key="6">
    <source>
        <dbReference type="PROSITE" id="PS50893"/>
    </source>
</evidence>
<evidence type="ECO:0000313" key="8">
    <source>
        <dbReference type="Proteomes" id="UP001054889"/>
    </source>
</evidence>
<dbReference type="GO" id="GO:0016020">
    <property type="term" value="C:membrane"/>
    <property type="evidence" value="ECO:0007669"/>
    <property type="project" value="TreeGrafter"/>
</dbReference>
<accession>A0AAV5CRM7</accession>